<keyword evidence="1" id="KW-0808">Transferase</keyword>
<evidence type="ECO:0000313" key="1">
    <source>
        <dbReference type="EMBL" id="KAA6187777.1"/>
    </source>
</evidence>
<organism evidence="1 2">
    <name type="scientific">Thiohalocapsa marina</name>
    <dbReference type="NCBI Taxonomy" id="424902"/>
    <lineage>
        <taxon>Bacteria</taxon>
        <taxon>Pseudomonadati</taxon>
        <taxon>Pseudomonadota</taxon>
        <taxon>Gammaproteobacteria</taxon>
        <taxon>Chromatiales</taxon>
        <taxon>Chromatiaceae</taxon>
        <taxon>Thiohalocapsa</taxon>
    </lineage>
</organism>
<dbReference type="Pfam" id="PF13489">
    <property type="entry name" value="Methyltransf_23"/>
    <property type="match status" value="1"/>
</dbReference>
<reference evidence="1 2" key="1">
    <citation type="submission" date="2019-09" db="EMBL/GenBank/DDBJ databases">
        <title>Whole-genome sequence of the purple sulfur bacterium Thiohalocapsa marina DSM 19078.</title>
        <authorList>
            <person name="Kyndt J.A."/>
            <person name="Meyer T.E."/>
        </authorList>
    </citation>
    <scope>NUCLEOTIDE SEQUENCE [LARGE SCALE GENOMIC DNA]</scope>
    <source>
        <strain evidence="1 2">DSM 19078</strain>
    </source>
</reference>
<comment type="caution">
    <text evidence="1">The sequence shown here is derived from an EMBL/GenBank/DDBJ whole genome shotgun (WGS) entry which is preliminary data.</text>
</comment>
<evidence type="ECO:0000313" key="2">
    <source>
        <dbReference type="Proteomes" id="UP000322981"/>
    </source>
</evidence>
<keyword evidence="2" id="KW-1185">Reference proteome</keyword>
<keyword evidence="1" id="KW-0489">Methyltransferase</keyword>
<dbReference type="Proteomes" id="UP000322981">
    <property type="component" value="Unassembled WGS sequence"/>
</dbReference>
<dbReference type="GO" id="GO:0032259">
    <property type="term" value="P:methylation"/>
    <property type="evidence" value="ECO:0007669"/>
    <property type="project" value="UniProtKB-KW"/>
</dbReference>
<dbReference type="OrthoDB" id="6681190at2"/>
<dbReference type="GO" id="GO:0008168">
    <property type="term" value="F:methyltransferase activity"/>
    <property type="evidence" value="ECO:0007669"/>
    <property type="project" value="UniProtKB-KW"/>
</dbReference>
<proteinExistence type="predicted"/>
<dbReference type="EMBL" id="VWXX01000001">
    <property type="protein sequence ID" value="KAA6187777.1"/>
    <property type="molecule type" value="Genomic_DNA"/>
</dbReference>
<dbReference type="RefSeq" id="WP_150089354.1">
    <property type="nucleotide sequence ID" value="NZ_JBFUOH010000011.1"/>
</dbReference>
<sequence>MPEHQPDLRSAYDALSVTYEANRGQFDMTQVLDDLFARLPSRGGALLDLGCGAGEPVAEAFIRRGWDVTGVDVCGTMLDLAARYVPAMRRVCADMREVAFRQGCFDAVTAIYSLFHLPSSEHPDLFARVRDWLRPGGIFLFTYATADYTGAETFDGWKTFMGQRLFYSHRTPADLQAQLQAAGLVPEALAARDIGGERFLWVTASRP</sequence>
<accession>A0A5M8FVE2</accession>
<gene>
    <name evidence="1" type="ORF">F2Q65_00605</name>
</gene>
<name>A0A5M8FVE2_9GAMM</name>
<dbReference type="AlphaFoldDB" id="A0A5M8FVE2"/>
<dbReference type="CDD" id="cd02440">
    <property type="entry name" value="AdoMet_MTases"/>
    <property type="match status" value="1"/>
</dbReference>
<dbReference type="PANTHER" id="PTHR43861:SF1">
    <property type="entry name" value="TRANS-ACONITATE 2-METHYLTRANSFERASE"/>
    <property type="match status" value="1"/>
</dbReference>
<dbReference type="Gene3D" id="3.40.50.150">
    <property type="entry name" value="Vaccinia Virus protein VP39"/>
    <property type="match status" value="1"/>
</dbReference>
<dbReference type="PANTHER" id="PTHR43861">
    <property type="entry name" value="TRANS-ACONITATE 2-METHYLTRANSFERASE-RELATED"/>
    <property type="match status" value="1"/>
</dbReference>
<dbReference type="InterPro" id="IPR029063">
    <property type="entry name" value="SAM-dependent_MTases_sf"/>
</dbReference>
<protein>
    <submittedName>
        <fullName evidence="1">Class I SAM-dependent methyltransferase</fullName>
    </submittedName>
</protein>
<dbReference type="SUPFAM" id="SSF53335">
    <property type="entry name" value="S-adenosyl-L-methionine-dependent methyltransferases"/>
    <property type="match status" value="1"/>
</dbReference>